<protein>
    <recommendedName>
        <fullName evidence="3 13">Nuclear fusion protein KAR5</fullName>
    </recommendedName>
    <alternativeName>
        <fullName evidence="12 13">Karyogamy protein 5</fullName>
    </alternativeName>
</protein>
<keyword evidence="16" id="KW-1185">Reference proteome</keyword>
<comment type="function">
    <text evidence="1 13">Required for nuclear membrane fusion during karyogamy.</text>
</comment>
<evidence type="ECO:0000256" key="2">
    <source>
        <dbReference type="ARBA" id="ARBA00010473"/>
    </source>
</evidence>
<dbReference type="GeneID" id="90074901"/>
<accession>A0AAV5QQC6</accession>
<keyword evidence="8 13" id="KW-1133">Transmembrane helix</keyword>
<dbReference type="GO" id="GO:0031965">
    <property type="term" value="C:nuclear membrane"/>
    <property type="evidence" value="ECO:0007669"/>
    <property type="project" value="UniProtKB-SubCell"/>
</dbReference>
<evidence type="ECO:0000313" key="15">
    <source>
        <dbReference type="EMBL" id="GMM36926.1"/>
    </source>
</evidence>
<dbReference type="GO" id="GO:0000742">
    <property type="term" value="P:karyogamy involved in conjugation with cellular fusion"/>
    <property type="evidence" value="ECO:0007669"/>
    <property type="project" value="UniProtKB-UniRule"/>
</dbReference>
<evidence type="ECO:0000313" key="16">
    <source>
        <dbReference type="Proteomes" id="UP001360560"/>
    </source>
</evidence>
<feature type="transmembrane region" description="Helical" evidence="13">
    <location>
        <begin position="381"/>
        <end position="400"/>
    </location>
</feature>
<comment type="subcellular location">
    <subcellularLocation>
        <location evidence="13">Endoplasmic reticulum membrane</location>
    </subcellularLocation>
    <subcellularLocation>
        <location evidence="13">Nucleus membrane</location>
    </subcellularLocation>
</comment>
<feature type="transmembrane region" description="Helical" evidence="13">
    <location>
        <begin position="420"/>
        <end position="438"/>
    </location>
</feature>
<sequence length="448" mass="52286">MDSLLFLYLLFYTNQCHGLTFSFFQTPNALSTTSHKTSEFSDITLASQQIDDELISTIITDLQKKYSTSIGMVEDNFDVSFPLYDTETIDTTCILKVLDPILDKCIYHYDTITDDFKAQIAASLTACQLNANHISVPRDCELLLSTTSQVSSVNYDRCIKALFESPQYWTTYDGCYKTVGYGCLQESFKYQSTKIIELHLNITKHYQKLNKEMTNNLKKYAIFKSEILQKVETLIKEEIMVKYEEFVTQAEVLNQRHMSVIQTNEARQIEKLNGLYWKNIEDNLSELDDLFFEKKLDMYHFFEVSKMTLSNSVDELRKSVQTSNREILNHSELFTKKLNSTMIKIERLESKFNFLVDFINGFDITAKFKKMATLVRFFIDYMNYFFIAAVICYSVFYYLFSKWVSFLVSPRSKTSLFKKLIKLLVCNMVAFLIGRSLVHCISDLRRNV</sequence>
<evidence type="ECO:0000256" key="4">
    <source>
        <dbReference type="ARBA" id="ARBA00022459"/>
    </source>
</evidence>
<reference evidence="15 16" key="1">
    <citation type="journal article" date="2023" name="Elife">
        <title>Identification of key yeast species and microbe-microbe interactions impacting larval growth of Drosophila in the wild.</title>
        <authorList>
            <person name="Mure A."/>
            <person name="Sugiura Y."/>
            <person name="Maeda R."/>
            <person name="Honda K."/>
            <person name="Sakurai N."/>
            <person name="Takahashi Y."/>
            <person name="Watada M."/>
            <person name="Katoh T."/>
            <person name="Gotoh A."/>
            <person name="Gotoh Y."/>
            <person name="Taniguchi I."/>
            <person name="Nakamura K."/>
            <person name="Hayashi T."/>
            <person name="Katayama T."/>
            <person name="Uemura T."/>
            <person name="Hattori Y."/>
        </authorList>
    </citation>
    <scope>NUCLEOTIDE SEQUENCE [LARGE SCALE GENOMIC DNA]</scope>
    <source>
        <strain evidence="15 16">SC-9</strain>
    </source>
</reference>
<dbReference type="GO" id="GO:0048288">
    <property type="term" value="P:nuclear membrane fusion involved in karyogamy"/>
    <property type="evidence" value="ECO:0007669"/>
    <property type="project" value="UniProtKB-UniRule"/>
</dbReference>
<evidence type="ECO:0000256" key="14">
    <source>
        <dbReference type="SAM" id="SignalP"/>
    </source>
</evidence>
<evidence type="ECO:0000256" key="13">
    <source>
        <dbReference type="RuleBase" id="RU368082"/>
    </source>
</evidence>
<evidence type="ECO:0000256" key="9">
    <source>
        <dbReference type="ARBA" id="ARBA00023136"/>
    </source>
</evidence>
<keyword evidence="10" id="KW-0325">Glycoprotein</keyword>
<evidence type="ECO:0000256" key="8">
    <source>
        <dbReference type="ARBA" id="ARBA00022989"/>
    </source>
</evidence>
<dbReference type="EMBL" id="BTFZ01000011">
    <property type="protein sequence ID" value="GMM36926.1"/>
    <property type="molecule type" value="Genomic_DNA"/>
</dbReference>
<dbReference type="Pfam" id="PF04163">
    <property type="entry name" value="Tht1"/>
    <property type="match status" value="1"/>
</dbReference>
<gene>
    <name evidence="15" type="ORF">DASC09_042510</name>
</gene>
<evidence type="ECO:0000256" key="12">
    <source>
        <dbReference type="ARBA" id="ARBA00031468"/>
    </source>
</evidence>
<evidence type="ECO:0000256" key="6">
    <source>
        <dbReference type="ARBA" id="ARBA00022729"/>
    </source>
</evidence>
<feature type="signal peptide" evidence="14">
    <location>
        <begin position="1"/>
        <end position="18"/>
    </location>
</feature>
<keyword evidence="4 13" id="KW-0415">Karyogamy</keyword>
<evidence type="ECO:0000256" key="11">
    <source>
        <dbReference type="ARBA" id="ARBA00023242"/>
    </source>
</evidence>
<evidence type="ECO:0000256" key="7">
    <source>
        <dbReference type="ARBA" id="ARBA00022824"/>
    </source>
</evidence>
<dbReference type="AlphaFoldDB" id="A0AAV5QQC6"/>
<dbReference type="GO" id="GO:0005789">
    <property type="term" value="C:endoplasmic reticulum membrane"/>
    <property type="evidence" value="ECO:0007669"/>
    <property type="project" value="UniProtKB-SubCell"/>
</dbReference>
<name>A0AAV5QQC6_9ASCO</name>
<keyword evidence="11 13" id="KW-0539">Nucleus</keyword>
<dbReference type="RefSeq" id="XP_064853922.1">
    <property type="nucleotide sequence ID" value="XM_064997850.1"/>
</dbReference>
<feature type="chain" id="PRO_5043865231" description="Nuclear fusion protein KAR5" evidence="14">
    <location>
        <begin position="19"/>
        <end position="448"/>
    </location>
</feature>
<keyword evidence="6 13" id="KW-0732">Signal</keyword>
<comment type="caution">
    <text evidence="15">The sequence shown here is derived from an EMBL/GenBank/DDBJ whole genome shotgun (WGS) entry which is preliminary data.</text>
</comment>
<proteinExistence type="inferred from homology"/>
<dbReference type="InterPro" id="IPR007292">
    <property type="entry name" value="Nuclear_fusion_Kar5"/>
</dbReference>
<dbReference type="PANTHER" id="PTHR28012:SF1">
    <property type="entry name" value="NUCLEAR FUSION PROTEIN KAR5"/>
    <property type="match status" value="1"/>
</dbReference>
<evidence type="ECO:0000256" key="3">
    <source>
        <dbReference type="ARBA" id="ARBA00021601"/>
    </source>
</evidence>
<evidence type="ECO:0000256" key="5">
    <source>
        <dbReference type="ARBA" id="ARBA00022692"/>
    </source>
</evidence>
<keyword evidence="5 13" id="KW-0812">Transmembrane</keyword>
<comment type="similarity">
    <text evidence="2 13">Belongs to the KAR5 family.</text>
</comment>
<dbReference type="PANTHER" id="PTHR28012">
    <property type="entry name" value="NUCLEAR FUSION PROTEIN KAR5"/>
    <property type="match status" value="1"/>
</dbReference>
<evidence type="ECO:0000256" key="1">
    <source>
        <dbReference type="ARBA" id="ARBA00003389"/>
    </source>
</evidence>
<organism evidence="15 16">
    <name type="scientific">Saccharomycopsis crataegensis</name>
    <dbReference type="NCBI Taxonomy" id="43959"/>
    <lineage>
        <taxon>Eukaryota</taxon>
        <taxon>Fungi</taxon>
        <taxon>Dikarya</taxon>
        <taxon>Ascomycota</taxon>
        <taxon>Saccharomycotina</taxon>
        <taxon>Saccharomycetes</taxon>
        <taxon>Saccharomycopsidaceae</taxon>
        <taxon>Saccharomycopsis</taxon>
    </lineage>
</organism>
<evidence type="ECO:0000256" key="10">
    <source>
        <dbReference type="ARBA" id="ARBA00023180"/>
    </source>
</evidence>
<keyword evidence="9 13" id="KW-0472">Membrane</keyword>
<dbReference type="Proteomes" id="UP001360560">
    <property type="component" value="Unassembled WGS sequence"/>
</dbReference>
<keyword evidence="7 13" id="KW-0256">Endoplasmic reticulum</keyword>